<keyword evidence="3" id="KW-1185">Reference proteome</keyword>
<dbReference type="Proteomes" id="UP001596099">
    <property type="component" value="Unassembled WGS sequence"/>
</dbReference>
<evidence type="ECO:0000313" key="3">
    <source>
        <dbReference type="Proteomes" id="UP001596099"/>
    </source>
</evidence>
<protein>
    <recommendedName>
        <fullName evidence="1">DUF7995 domain-containing protein</fullName>
    </recommendedName>
</protein>
<comment type="caution">
    <text evidence="2">The sequence shown here is derived from an EMBL/GenBank/DDBJ whole genome shotgun (WGS) entry which is preliminary data.</text>
</comment>
<feature type="domain" description="DUF7995" evidence="1">
    <location>
        <begin position="1"/>
        <end position="167"/>
    </location>
</feature>
<dbReference type="InterPro" id="IPR058308">
    <property type="entry name" value="DUF7995"/>
</dbReference>
<reference evidence="2 3" key="1">
    <citation type="journal article" date="2019" name="Int. J. Syst. Evol. Microbiol.">
        <title>The Global Catalogue of Microorganisms (GCM) 10K type strain sequencing project: providing services to taxonomists for standard genome sequencing and annotation.</title>
        <authorList>
            <consortium name="The Broad Institute Genomics Platform"/>
            <consortium name="The Broad Institute Genome Sequencing Center for Infectious Disease"/>
            <person name="Wu L."/>
            <person name="Ma J."/>
        </authorList>
    </citation>
    <scope>NUCLEOTIDE SEQUENCE [LARGE SCALE GENOMIC DNA]</scope>
    <source>
        <strain evidence="2 3">CGMCC 1.12543</strain>
    </source>
</reference>
<dbReference type="AlphaFoldDB" id="A0ABD5RM69"/>
<dbReference type="EMBL" id="JBHSQH010000001">
    <property type="protein sequence ID" value="MFC5971394.1"/>
    <property type="molecule type" value="Genomic_DNA"/>
</dbReference>
<evidence type="ECO:0000259" key="1">
    <source>
        <dbReference type="Pfam" id="PF25958"/>
    </source>
</evidence>
<dbReference type="Pfam" id="PF25958">
    <property type="entry name" value="DUF7995"/>
    <property type="match status" value="1"/>
</dbReference>
<sequence>MHQLIYALVEASTASDALARAHSVFDGLTGPDLQIAPVFDYYVTFDDDSSTVAGPARWGDLPTVVRADSPAGRRLIDRGWAATEREFQRDLARARDTLDRLSDADVMRDVELARYTCRRLGARRGPPISLYDGSGQGVRDRETLDRLLARERDADLFLWVVPADVHY</sequence>
<evidence type="ECO:0000313" key="2">
    <source>
        <dbReference type="EMBL" id="MFC5971394.1"/>
    </source>
</evidence>
<organism evidence="2 3">
    <name type="scientific">Halomarina salina</name>
    <dbReference type="NCBI Taxonomy" id="1872699"/>
    <lineage>
        <taxon>Archaea</taxon>
        <taxon>Methanobacteriati</taxon>
        <taxon>Methanobacteriota</taxon>
        <taxon>Stenosarchaea group</taxon>
        <taxon>Halobacteria</taxon>
        <taxon>Halobacteriales</taxon>
        <taxon>Natronomonadaceae</taxon>
        <taxon>Halomarina</taxon>
    </lineage>
</organism>
<gene>
    <name evidence="2" type="ORF">ACFPYI_08645</name>
</gene>
<dbReference type="RefSeq" id="WP_247414291.1">
    <property type="nucleotide sequence ID" value="NZ_JALLGW010000001.1"/>
</dbReference>
<accession>A0ABD5RM69</accession>
<name>A0ABD5RM69_9EURY</name>
<proteinExistence type="predicted"/>